<evidence type="ECO:0000313" key="4">
    <source>
        <dbReference type="Proteomes" id="UP000245942"/>
    </source>
</evidence>
<feature type="compositionally biased region" description="Gly residues" evidence="1">
    <location>
        <begin position="1"/>
        <end position="14"/>
    </location>
</feature>
<dbReference type="Proteomes" id="UP000245942">
    <property type="component" value="Unassembled WGS sequence"/>
</dbReference>
<gene>
    <name evidence="3" type="ORF">BCV69DRAFT_282966</name>
</gene>
<dbReference type="STRING" id="1684307.A0A316U7B1"/>
<feature type="compositionally biased region" description="Gly residues" evidence="1">
    <location>
        <begin position="98"/>
        <end position="122"/>
    </location>
</feature>
<organism evidence="3 4">
    <name type="scientific">Pseudomicrostroma glucosiphilum</name>
    <dbReference type="NCBI Taxonomy" id="1684307"/>
    <lineage>
        <taxon>Eukaryota</taxon>
        <taxon>Fungi</taxon>
        <taxon>Dikarya</taxon>
        <taxon>Basidiomycota</taxon>
        <taxon>Ustilaginomycotina</taxon>
        <taxon>Exobasidiomycetes</taxon>
        <taxon>Microstromatales</taxon>
        <taxon>Microstromatales incertae sedis</taxon>
        <taxon>Pseudomicrostroma</taxon>
    </lineage>
</organism>
<feature type="compositionally biased region" description="Low complexity" evidence="1">
    <location>
        <begin position="207"/>
        <end position="233"/>
    </location>
</feature>
<dbReference type="PANTHER" id="PTHR45725:SF1">
    <property type="entry name" value="DISHEVELLED ASSOCIATED ACTIVATOR OF MORPHOGENESIS, ISOFORM D"/>
    <property type="match status" value="1"/>
</dbReference>
<dbReference type="GeneID" id="37014272"/>
<keyword evidence="4" id="KW-1185">Reference proteome</keyword>
<dbReference type="InterPro" id="IPR036431">
    <property type="entry name" value="ARID_dom_sf"/>
</dbReference>
<feature type="compositionally biased region" description="Low complexity" evidence="1">
    <location>
        <begin position="874"/>
        <end position="888"/>
    </location>
</feature>
<name>A0A316U7B1_9BASI</name>
<feature type="compositionally biased region" description="Low complexity" evidence="1">
    <location>
        <begin position="354"/>
        <end position="374"/>
    </location>
</feature>
<feature type="region of interest" description="Disordered" evidence="1">
    <location>
        <begin position="207"/>
        <end position="405"/>
    </location>
</feature>
<feature type="compositionally biased region" description="Low complexity" evidence="1">
    <location>
        <begin position="15"/>
        <end position="39"/>
    </location>
</feature>
<reference evidence="3 4" key="1">
    <citation type="journal article" date="2018" name="Mol. Biol. Evol.">
        <title>Broad Genomic Sampling Reveals a Smut Pathogenic Ancestry of the Fungal Clade Ustilaginomycotina.</title>
        <authorList>
            <person name="Kijpornyongpan T."/>
            <person name="Mondo S.J."/>
            <person name="Barry K."/>
            <person name="Sandor L."/>
            <person name="Lee J."/>
            <person name="Lipzen A."/>
            <person name="Pangilinan J."/>
            <person name="LaButti K."/>
            <person name="Hainaut M."/>
            <person name="Henrissat B."/>
            <person name="Grigoriev I.V."/>
            <person name="Spatafora J.W."/>
            <person name="Aime M.C."/>
        </authorList>
    </citation>
    <scope>NUCLEOTIDE SEQUENCE [LARGE SCALE GENOMIC DNA]</scope>
    <source>
        <strain evidence="3 4">MCA 4718</strain>
    </source>
</reference>
<dbReference type="RefSeq" id="XP_025347904.1">
    <property type="nucleotide sequence ID" value="XM_025492538.1"/>
</dbReference>
<feature type="compositionally biased region" description="Low complexity" evidence="1">
    <location>
        <begin position="540"/>
        <end position="565"/>
    </location>
</feature>
<feature type="compositionally biased region" description="Low complexity" evidence="1">
    <location>
        <begin position="253"/>
        <end position="271"/>
    </location>
</feature>
<feature type="domain" description="ARID" evidence="2">
    <location>
        <begin position="406"/>
        <end position="535"/>
    </location>
</feature>
<dbReference type="Gene3D" id="1.10.150.60">
    <property type="entry name" value="ARID DNA-binding domain"/>
    <property type="match status" value="1"/>
</dbReference>
<dbReference type="InterPro" id="IPR051425">
    <property type="entry name" value="Formin_Homology"/>
</dbReference>
<protein>
    <recommendedName>
        <fullName evidence="2">ARID domain-containing protein</fullName>
    </recommendedName>
</protein>
<dbReference type="PROSITE" id="PS51011">
    <property type="entry name" value="ARID"/>
    <property type="match status" value="1"/>
</dbReference>
<feature type="compositionally biased region" description="Low complexity" evidence="1">
    <location>
        <begin position="620"/>
        <end position="666"/>
    </location>
</feature>
<feature type="region of interest" description="Disordered" evidence="1">
    <location>
        <begin position="609"/>
        <end position="906"/>
    </location>
</feature>
<dbReference type="PANTHER" id="PTHR45725">
    <property type="entry name" value="FORMIN HOMOLOGY 2 FAMILY MEMBER"/>
    <property type="match status" value="1"/>
</dbReference>
<feature type="compositionally biased region" description="Gly residues" evidence="1">
    <location>
        <begin position="1394"/>
        <end position="1412"/>
    </location>
</feature>
<sequence>MNIGGGGGGPGGSDGLPPGSINPQALQAALQQQQQRSNGNVGGGMGAGVGGPGGSFPGGLTPALLQQLQQHQMQQQQQQHQQQHQQQQQQPFQQQQGIGMGMGNGNAAGGGSGAPDGSGSGGQNPPPQGAGSGVSLPPNMPPENAVKMITAIRSNMTNLQAQWGSVSSTPDSLEKQQSLGRLAGEMRRMKGLHDQLLVILRSQSQNQQQQTQAQQGQQGQQNQQQPRPQGNQAFPVPPSPANASMEQMNQQQARTAAGAAGSPDAASTAGGQSVQHGSQPSFSAPQPPQQAFSSENPQHQAQLAVLQAFAQQQQQRQQQQSQSQSQSQPQHQNRGMVTPQQGNVSLPPEERVGPSPSQPGGFPPHQQQQQQQHHPQPPQTPQQQAPAPQQQPPQQQQQTMPLPPGLANTQAFVATITSFMGQRGTPLPPGTSFTFQAPAGNGEIRKIELNAAFAAVTGLGGSTKLSTAAPGGQSPINQQGLMGWVILANRLGLAVANPDPNGEGRRDQIPTPAQTPERLRNWYRELLGPFEEWWVNKMSSAQAGQSGQPGQTVQQGPSGQAGQPPAQGPPPTPQREGQPPQTFPPLPPNHQQALQQLGQHLQRLVAEGQMSQEDARNRWAQASNAARAQALKAQQEQQQQQQQQQQQGQPVQQQQQMGQAGPADQQRPGQGPWSAHGSGMDQQAFQQHQQHQHQQQQPLPPHLQQQNQANQHQREISSPAPSEAEQKGKKRSRKSTAQKSADAKVAKMEHASTPSAPDRGSRQGSMQSSGPPQQQQGPSMPAQFQQKLPPGQPQQQQQQQQPAMAPGPGGPAQGQLTPRSAVRMLQQGNLNPAQQAAALAAVRAASGGSGPSQHPHGPQSRPVTRDGGGPPGPQGSSVQQGQQQQQPSAAKQETPVPPPHPPNKFKIEYLPLQRDVRTYAGWDLDAVEAQVGRVAKGYNKSIRTVREMGVVDVTGLILSLRSRLEIEVSYALNSLLILSSGAGTRPDSAGLKLDACGDLLEELLELLRETAFVDGPPGEDRKEHVDTQGSVTPGIISHSQLVFETLQEEEDLKLLRRNGVKQRAQSLPARAVEDLDAPLVKDSDRLEQDIGAHRRTVEDDRTRERKANIALTLLNILCNFSTMVENHFFLGSNQELLVLLGDLISADDGQEDFRLFTRAEQLKVRKDVLLLLTSISGPGLQLRRLPVATVTALFDLYCSFMEDAAEIEALGGPLLGEAPPPPGVPPHMAPRLPPVPWAARTPYYADLALDGFSKFALPDENRKVLSEVVPASKIMDLCTTLAQMFPSSEADYHFFRTETRLCYTEHIAMSLYNLVFLAPLKVKLQLRNGTAGWTSTLFRVVKRVLRFGSSDFSHNQFSSLAYRLVETLKLVDDSKDMFNMPLLLSFSSSHGDDSGSGSGSGGQDESGHGGSGASARGSRKRAPLLAAEEEGVFEVLSMVNVDPVLLEHLSSMVVA</sequence>
<proteinExistence type="predicted"/>
<dbReference type="OrthoDB" id="1938591at2759"/>
<feature type="compositionally biased region" description="Low complexity" evidence="1">
    <location>
        <begin position="381"/>
        <end position="400"/>
    </location>
</feature>
<evidence type="ECO:0000259" key="2">
    <source>
        <dbReference type="PROSITE" id="PS51011"/>
    </source>
</evidence>
<feature type="compositionally biased region" description="Gly residues" evidence="1">
    <location>
        <begin position="40"/>
        <end position="57"/>
    </location>
</feature>
<feature type="compositionally biased region" description="Low complexity" evidence="1">
    <location>
        <begin position="682"/>
        <end position="711"/>
    </location>
</feature>
<feature type="compositionally biased region" description="Polar residues" evidence="1">
    <location>
        <begin position="241"/>
        <end position="252"/>
    </location>
</feature>
<feature type="compositionally biased region" description="Polar residues" evidence="1">
    <location>
        <begin position="333"/>
        <end position="344"/>
    </location>
</feature>
<dbReference type="InterPro" id="IPR001606">
    <property type="entry name" value="ARID_dom"/>
</dbReference>
<accession>A0A316U7B1</accession>
<feature type="region of interest" description="Disordered" evidence="1">
    <location>
        <begin position="1"/>
        <end position="143"/>
    </location>
</feature>
<feature type="compositionally biased region" description="Low complexity" evidence="1">
    <location>
        <begin position="826"/>
        <end position="860"/>
    </location>
</feature>
<evidence type="ECO:0000256" key="1">
    <source>
        <dbReference type="SAM" id="MobiDB-lite"/>
    </source>
</evidence>
<dbReference type="GO" id="GO:0003677">
    <property type="term" value="F:DNA binding"/>
    <property type="evidence" value="ECO:0007669"/>
    <property type="project" value="InterPro"/>
</dbReference>
<feature type="region of interest" description="Disordered" evidence="1">
    <location>
        <begin position="497"/>
        <end position="517"/>
    </location>
</feature>
<dbReference type="EMBL" id="KZ819327">
    <property type="protein sequence ID" value="PWN20744.1"/>
    <property type="molecule type" value="Genomic_DNA"/>
</dbReference>
<feature type="compositionally biased region" description="Low complexity" evidence="1">
    <location>
        <begin position="762"/>
        <end position="806"/>
    </location>
</feature>
<feature type="compositionally biased region" description="Basic and acidic residues" evidence="1">
    <location>
        <begin position="741"/>
        <end position="750"/>
    </location>
</feature>
<feature type="compositionally biased region" description="Low complexity" evidence="1">
    <location>
        <begin position="58"/>
        <end position="97"/>
    </location>
</feature>
<evidence type="ECO:0000313" key="3">
    <source>
        <dbReference type="EMBL" id="PWN20744.1"/>
    </source>
</evidence>
<feature type="region of interest" description="Disordered" evidence="1">
    <location>
        <begin position="540"/>
        <end position="591"/>
    </location>
</feature>
<feature type="compositionally biased region" description="Low complexity" evidence="1">
    <location>
        <begin position="278"/>
        <end position="332"/>
    </location>
</feature>
<feature type="region of interest" description="Disordered" evidence="1">
    <location>
        <begin position="1389"/>
        <end position="1422"/>
    </location>
</feature>